<sequence>MVNLPIEYSDKSVTPFGGLAILKRFIDQTGIREHLATLDLPEGGSNRAYDPVHIIESFWLGIWTGASRYIHCDWLRQDSTLAALFGYVNLPSQSTYSRFFGKFSQARNTAVFPPLQQWFFQQINVGAVTV</sequence>
<reference evidence="2" key="1">
    <citation type="submission" date="2017-02" db="EMBL/GenBank/DDBJ databases">
        <authorList>
            <person name="Varghese N."/>
            <person name="Submissions S."/>
        </authorList>
    </citation>
    <scope>NUCLEOTIDE SEQUENCE [LARGE SCALE GENOMIC DNA]</scope>
    <source>
        <strain evidence="2">ATCC 700200</strain>
    </source>
</reference>
<dbReference type="AlphaFoldDB" id="A0A1T4Y7B7"/>
<keyword evidence="2" id="KW-1185">Reference proteome</keyword>
<dbReference type="STRING" id="48467.SAMN02745166_02605"/>
<name>A0A1T4Y7B7_9BACT</name>
<evidence type="ECO:0000313" key="1">
    <source>
        <dbReference type="EMBL" id="SKA97734.1"/>
    </source>
</evidence>
<gene>
    <name evidence="1" type="ORF">SAMN02745166_02605</name>
</gene>
<evidence type="ECO:0008006" key="3">
    <source>
        <dbReference type="Google" id="ProtNLM"/>
    </source>
</evidence>
<dbReference type="EMBL" id="FUYE01000008">
    <property type="protein sequence ID" value="SKA97734.1"/>
    <property type="molecule type" value="Genomic_DNA"/>
</dbReference>
<accession>A0A1T4Y7B7</accession>
<organism evidence="1 2">
    <name type="scientific">Prosthecobacter debontii</name>
    <dbReference type="NCBI Taxonomy" id="48467"/>
    <lineage>
        <taxon>Bacteria</taxon>
        <taxon>Pseudomonadati</taxon>
        <taxon>Verrucomicrobiota</taxon>
        <taxon>Verrucomicrobiia</taxon>
        <taxon>Verrucomicrobiales</taxon>
        <taxon>Verrucomicrobiaceae</taxon>
        <taxon>Prosthecobacter</taxon>
    </lineage>
</organism>
<feature type="non-terminal residue" evidence="1">
    <location>
        <position position="130"/>
    </location>
</feature>
<proteinExistence type="predicted"/>
<evidence type="ECO:0000313" key="2">
    <source>
        <dbReference type="Proteomes" id="UP000190774"/>
    </source>
</evidence>
<dbReference type="Proteomes" id="UP000190774">
    <property type="component" value="Unassembled WGS sequence"/>
</dbReference>
<protein>
    <recommendedName>
        <fullName evidence="3">Transposase DDE domain-containing protein</fullName>
    </recommendedName>
</protein>